<evidence type="ECO:0000256" key="5">
    <source>
        <dbReference type="ARBA" id="ARBA00022490"/>
    </source>
</evidence>
<comment type="subcellular location">
    <subcellularLocation>
        <location evidence="1 12">Cytoplasm</location>
    </subcellularLocation>
</comment>
<evidence type="ECO:0000259" key="13">
    <source>
        <dbReference type="Pfam" id="PF04452"/>
    </source>
</evidence>
<evidence type="ECO:0000256" key="3">
    <source>
        <dbReference type="ARBA" id="ARBA00012328"/>
    </source>
</evidence>
<dbReference type="InterPro" id="IPR046886">
    <property type="entry name" value="RsmE_MTase_dom"/>
</dbReference>
<evidence type="ECO:0000256" key="11">
    <source>
        <dbReference type="ARBA" id="ARBA00047944"/>
    </source>
</evidence>
<dbReference type="OrthoDB" id="9815641at2"/>
<comment type="function">
    <text evidence="10 12">Specifically methylates the N3 position of the uracil ring of uridine 1498 (m3U1498) in 16S rRNA. Acts on the fully assembled 30S ribosomal subunit.</text>
</comment>
<dbReference type="NCBIfam" id="NF008692">
    <property type="entry name" value="PRK11713.1-5"/>
    <property type="match status" value="1"/>
</dbReference>
<feature type="domain" description="Ribosomal RNA small subunit methyltransferase E methyltransferase" evidence="13">
    <location>
        <begin position="75"/>
        <end position="235"/>
    </location>
</feature>
<dbReference type="RefSeq" id="WP_100920155.1">
    <property type="nucleotide sequence ID" value="NZ_CP020370.1"/>
</dbReference>
<dbReference type="GO" id="GO:0005737">
    <property type="term" value="C:cytoplasm"/>
    <property type="evidence" value="ECO:0007669"/>
    <property type="project" value="UniProtKB-SubCell"/>
</dbReference>
<keyword evidence="9 12" id="KW-0949">S-adenosyl-L-methionine</keyword>
<dbReference type="Pfam" id="PF04452">
    <property type="entry name" value="Methyltrans_RNA"/>
    <property type="match status" value="1"/>
</dbReference>
<evidence type="ECO:0000313" key="15">
    <source>
        <dbReference type="EMBL" id="AUB82425.1"/>
    </source>
</evidence>
<feature type="domain" description="Ribosomal RNA small subunit methyltransferase E PUA-like" evidence="14">
    <location>
        <begin position="25"/>
        <end position="62"/>
    </location>
</feature>
<reference evidence="15 16" key="1">
    <citation type="submission" date="2017-03" db="EMBL/GenBank/DDBJ databases">
        <title>Complete genome sequence of Candidatus 'Thiodictyon syntrophicum' sp. nov. strain Cad16T, a photolithoautotroph purple sulfur bacterium isolated from an alpine meromictic lake.</title>
        <authorList>
            <person name="Luedin S.M."/>
            <person name="Pothier J.F."/>
            <person name="Danza F."/>
            <person name="Storelli N."/>
            <person name="Wittwer M."/>
            <person name="Tonolla M."/>
        </authorList>
    </citation>
    <scope>NUCLEOTIDE SEQUENCE [LARGE SCALE GENOMIC DNA]</scope>
    <source>
        <strain evidence="15 16">Cad16T</strain>
    </source>
</reference>
<dbReference type="PANTHER" id="PTHR30027:SF3">
    <property type="entry name" value="16S RRNA (URACIL(1498)-N(3))-METHYLTRANSFERASE"/>
    <property type="match status" value="1"/>
</dbReference>
<accession>A0A2K8UA35</accession>
<organism evidence="15 16">
    <name type="scientific">Candidatus Thiodictyon syntrophicum</name>
    <dbReference type="NCBI Taxonomy" id="1166950"/>
    <lineage>
        <taxon>Bacteria</taxon>
        <taxon>Pseudomonadati</taxon>
        <taxon>Pseudomonadota</taxon>
        <taxon>Gammaproteobacteria</taxon>
        <taxon>Chromatiales</taxon>
        <taxon>Chromatiaceae</taxon>
        <taxon>Thiodictyon</taxon>
    </lineage>
</organism>
<evidence type="ECO:0000256" key="8">
    <source>
        <dbReference type="ARBA" id="ARBA00022679"/>
    </source>
</evidence>
<dbReference type="Gene3D" id="3.40.1280.10">
    <property type="match status" value="1"/>
</dbReference>
<dbReference type="InterPro" id="IPR015947">
    <property type="entry name" value="PUA-like_sf"/>
</dbReference>
<dbReference type="InterPro" id="IPR046887">
    <property type="entry name" value="RsmE_PUA-like"/>
</dbReference>
<comment type="catalytic activity">
    <reaction evidence="11 12">
        <text>uridine(1498) in 16S rRNA + S-adenosyl-L-methionine = N(3)-methyluridine(1498) in 16S rRNA + S-adenosyl-L-homocysteine + H(+)</text>
        <dbReference type="Rhea" id="RHEA:42920"/>
        <dbReference type="Rhea" id="RHEA-COMP:10283"/>
        <dbReference type="Rhea" id="RHEA-COMP:10284"/>
        <dbReference type="ChEBI" id="CHEBI:15378"/>
        <dbReference type="ChEBI" id="CHEBI:57856"/>
        <dbReference type="ChEBI" id="CHEBI:59789"/>
        <dbReference type="ChEBI" id="CHEBI:65315"/>
        <dbReference type="ChEBI" id="CHEBI:74502"/>
        <dbReference type="EC" id="2.1.1.193"/>
    </reaction>
</comment>
<dbReference type="SUPFAM" id="SSF88697">
    <property type="entry name" value="PUA domain-like"/>
    <property type="match status" value="1"/>
</dbReference>
<keyword evidence="7 12" id="KW-0489">Methyltransferase</keyword>
<dbReference type="CDD" id="cd18084">
    <property type="entry name" value="RsmE-like"/>
    <property type="match status" value="1"/>
</dbReference>
<evidence type="ECO:0000256" key="9">
    <source>
        <dbReference type="ARBA" id="ARBA00022691"/>
    </source>
</evidence>
<evidence type="ECO:0000256" key="6">
    <source>
        <dbReference type="ARBA" id="ARBA00022552"/>
    </source>
</evidence>
<dbReference type="GO" id="GO:0070042">
    <property type="term" value="F:rRNA (uridine-N3-)-methyltransferase activity"/>
    <property type="evidence" value="ECO:0007669"/>
    <property type="project" value="TreeGrafter"/>
</dbReference>
<dbReference type="AlphaFoldDB" id="A0A2K8UA35"/>
<dbReference type="PIRSF" id="PIRSF015601">
    <property type="entry name" value="MTase_slr0722"/>
    <property type="match status" value="1"/>
</dbReference>
<evidence type="ECO:0000256" key="4">
    <source>
        <dbReference type="ARBA" id="ARBA00013673"/>
    </source>
</evidence>
<evidence type="ECO:0000256" key="2">
    <source>
        <dbReference type="ARBA" id="ARBA00005528"/>
    </source>
</evidence>
<sequence>MRIPRVYLDHPLDPQTELRLPQGPARHLTQVLRLGPGDGLACFNGDGRDRAAQVAAVGRAGVVLAIGAAGAVEPAPVLRIVLGLGISRGERMDYAIQKAVELGVAGLWPLFTERSMVQLQGERLQRRLEHWRGVSIGACEQSGRRRLPALADALPLAEWLAAAAPGTLLLDPRAPQALAQWAPPGPEVTLLVGPEGGLSPRELDLAHRHGVVGVRLGPRILRAETAPLAAIAVLQALWGDLRD</sequence>
<proteinExistence type="inferred from homology"/>
<keyword evidence="6 12" id="KW-0698">rRNA processing</keyword>
<evidence type="ECO:0000256" key="1">
    <source>
        <dbReference type="ARBA" id="ARBA00004496"/>
    </source>
</evidence>
<comment type="similarity">
    <text evidence="2 12">Belongs to the RNA methyltransferase RsmE family.</text>
</comment>
<evidence type="ECO:0000259" key="14">
    <source>
        <dbReference type="Pfam" id="PF20260"/>
    </source>
</evidence>
<gene>
    <name evidence="15" type="ORF">THSYN_16725</name>
</gene>
<dbReference type="InterPro" id="IPR029026">
    <property type="entry name" value="tRNA_m1G_MTases_N"/>
</dbReference>
<name>A0A2K8UA35_9GAMM</name>
<keyword evidence="16" id="KW-1185">Reference proteome</keyword>
<keyword evidence="8 12" id="KW-0808">Transferase</keyword>
<dbReference type="Pfam" id="PF20260">
    <property type="entry name" value="PUA_4"/>
    <property type="match status" value="1"/>
</dbReference>
<dbReference type="Proteomes" id="UP000232638">
    <property type="component" value="Chromosome"/>
</dbReference>
<dbReference type="NCBIfam" id="TIGR00046">
    <property type="entry name" value="RsmE family RNA methyltransferase"/>
    <property type="match status" value="1"/>
</dbReference>
<dbReference type="KEGG" id="tsy:THSYN_16725"/>
<dbReference type="InterPro" id="IPR029028">
    <property type="entry name" value="Alpha/beta_knot_MTases"/>
</dbReference>
<dbReference type="InterPro" id="IPR006700">
    <property type="entry name" value="RsmE"/>
</dbReference>
<dbReference type="EMBL" id="CP020370">
    <property type="protein sequence ID" value="AUB82425.1"/>
    <property type="molecule type" value="Genomic_DNA"/>
</dbReference>
<dbReference type="Gene3D" id="2.40.240.20">
    <property type="entry name" value="Hypothetical PUA domain-like, domain 1"/>
    <property type="match status" value="1"/>
</dbReference>
<evidence type="ECO:0000256" key="12">
    <source>
        <dbReference type="PIRNR" id="PIRNR015601"/>
    </source>
</evidence>
<dbReference type="GO" id="GO:0070475">
    <property type="term" value="P:rRNA base methylation"/>
    <property type="evidence" value="ECO:0007669"/>
    <property type="project" value="TreeGrafter"/>
</dbReference>
<dbReference type="SUPFAM" id="SSF75217">
    <property type="entry name" value="alpha/beta knot"/>
    <property type="match status" value="1"/>
</dbReference>
<evidence type="ECO:0000313" key="16">
    <source>
        <dbReference type="Proteomes" id="UP000232638"/>
    </source>
</evidence>
<dbReference type="EC" id="2.1.1.193" evidence="3 12"/>
<protein>
    <recommendedName>
        <fullName evidence="4 12">Ribosomal RNA small subunit methyltransferase E</fullName>
        <ecNumber evidence="3 12">2.1.1.193</ecNumber>
    </recommendedName>
</protein>
<evidence type="ECO:0000256" key="7">
    <source>
        <dbReference type="ARBA" id="ARBA00022603"/>
    </source>
</evidence>
<keyword evidence="5 12" id="KW-0963">Cytoplasm</keyword>
<dbReference type="PANTHER" id="PTHR30027">
    <property type="entry name" value="RIBOSOMAL RNA SMALL SUBUNIT METHYLTRANSFERASE E"/>
    <property type="match status" value="1"/>
</dbReference>
<evidence type="ECO:0000256" key="10">
    <source>
        <dbReference type="ARBA" id="ARBA00025699"/>
    </source>
</evidence>